<name>A0A6C0D456_9ZZZZ</name>
<evidence type="ECO:0008006" key="2">
    <source>
        <dbReference type="Google" id="ProtNLM"/>
    </source>
</evidence>
<proteinExistence type="predicted"/>
<reference evidence="1" key="1">
    <citation type="journal article" date="2020" name="Nature">
        <title>Giant virus diversity and host interactions through global metagenomics.</title>
        <authorList>
            <person name="Schulz F."/>
            <person name="Roux S."/>
            <person name="Paez-Espino D."/>
            <person name="Jungbluth S."/>
            <person name="Walsh D.A."/>
            <person name="Denef V.J."/>
            <person name="McMahon K.D."/>
            <person name="Konstantinidis K.T."/>
            <person name="Eloe-Fadrosh E.A."/>
            <person name="Kyrpides N.C."/>
            <person name="Woyke T."/>
        </authorList>
    </citation>
    <scope>NUCLEOTIDE SEQUENCE</scope>
    <source>
        <strain evidence="1">GVMAG-M-3300023174-111</strain>
    </source>
</reference>
<protein>
    <recommendedName>
        <fullName evidence="2">C2H2-type domain-containing protein</fullName>
    </recommendedName>
</protein>
<evidence type="ECO:0000313" key="1">
    <source>
        <dbReference type="EMBL" id="QHT11162.1"/>
    </source>
</evidence>
<organism evidence="1">
    <name type="scientific">viral metagenome</name>
    <dbReference type="NCBI Taxonomy" id="1070528"/>
    <lineage>
        <taxon>unclassified sequences</taxon>
        <taxon>metagenomes</taxon>
        <taxon>organismal metagenomes</taxon>
    </lineage>
</organism>
<dbReference type="AlphaFoldDB" id="A0A6C0D456"/>
<dbReference type="EMBL" id="MN739531">
    <property type="protein sequence ID" value="QHT11162.1"/>
    <property type="molecule type" value="Genomic_DNA"/>
</dbReference>
<sequence length="295" mass="34558">MYSCIECIFKCSKKSEWERHISTRKHMNRTKKAPTQVLHVCENCSKSYTARNSLFYHKKTCTVVNSNILNNFTEKMNNNTEITTNETSELLVELMKSNKEMQAFMMEQQKELNNTIVELVKKQGNVTTITNNNQFNLNFFLNEQCKNAINIQEFLDNIQLTVADIEATGRLGYVNGISRIFINKLKEIDVFKRPLHCTDLKRETVYIRDNDAWEKEKDEQPKLKKIVKIMARKNLKQLPAWQEKNPEYAINNSPQNEAFTQLSLTCLGAFTDEEDEKDTQKILRNVLKEIRVDRN</sequence>
<accession>A0A6C0D456</accession>